<evidence type="ECO:0000256" key="2">
    <source>
        <dbReference type="ARBA" id="ARBA00022598"/>
    </source>
</evidence>
<proteinExistence type="inferred from homology"/>
<keyword evidence="2 4" id="KW-0436">Ligase</keyword>
<sequence>MELPFHKAFTFNGLQYESKEELYAFAESLQNEGDEYEIHIGDFIIAWLDGTDFVKVKTSGSTGKPKKIQLPKKAMVNSAKATAAYFKLGEGTSALLCLPANYIAGKMMLVRAMVMGWNLHVVAPEKDALTQYDNDYDFVAMVPYQVHYSLKDLNKVKKVIIGGGPVSKELEEALQSVSTEAFGTYGMTETITHVAVRRINGPARSETFSALPNAKFSQDERDCLVILAPDISEEKVITNDVINLESPTSFIWLGRYDNVINSGGVKIFPEKVEEKLSEKIMEPFIIASEKNNELGERVILIIETKSNSIPDYSDVFKILSKYERPKKIISLSKFPYTETGKIKRGAVLELLKKYK</sequence>
<dbReference type="InterPro" id="IPR042099">
    <property type="entry name" value="ANL_N_sf"/>
</dbReference>
<dbReference type="PANTHER" id="PTHR43201:SF5">
    <property type="entry name" value="MEDIUM-CHAIN ACYL-COA LIGASE ACSF2, MITOCHONDRIAL"/>
    <property type="match status" value="1"/>
</dbReference>
<dbReference type="Proteomes" id="UP000261082">
    <property type="component" value="Unassembled WGS sequence"/>
</dbReference>
<dbReference type="SUPFAM" id="SSF56801">
    <property type="entry name" value="Acetyl-CoA synthetase-like"/>
    <property type="match status" value="1"/>
</dbReference>
<reference evidence="4 5" key="1">
    <citation type="journal article" date="2007" name="Int. J. Syst. Evol. Microbiol.">
        <title>Marixanthomonas ophiurae gen. nov., sp. nov., a marine bacterium of the family Flavobacteriaceae isolated from a deep-sea brittle star.</title>
        <authorList>
            <person name="Romanenko L.A."/>
            <person name="Uchino M."/>
            <person name="Frolova G.M."/>
            <person name="Mikhailov V.V."/>
        </authorList>
    </citation>
    <scope>NUCLEOTIDE SEQUENCE [LARGE SCALE GENOMIC DNA]</scope>
    <source>
        <strain evidence="4 5">KMM 3046</strain>
    </source>
</reference>
<comment type="similarity">
    <text evidence="1">Belongs to the ATP-dependent AMP-binding enzyme family.</text>
</comment>
<feature type="domain" description="AMP-dependent synthetase/ligase" evidence="3">
    <location>
        <begin position="58"/>
        <end position="202"/>
    </location>
</feature>
<dbReference type="RefSeq" id="WP_117159606.1">
    <property type="nucleotide sequence ID" value="NZ_QVID01000002.1"/>
</dbReference>
<dbReference type="EMBL" id="QVID01000002">
    <property type="protein sequence ID" value="RFN57658.1"/>
    <property type="molecule type" value="Genomic_DNA"/>
</dbReference>
<dbReference type="InterPro" id="IPR045851">
    <property type="entry name" value="AMP-bd_C_sf"/>
</dbReference>
<evidence type="ECO:0000256" key="1">
    <source>
        <dbReference type="ARBA" id="ARBA00006432"/>
    </source>
</evidence>
<name>A0A3E1Q6A0_9FLAO</name>
<comment type="caution">
    <text evidence="4">The sequence shown here is derived from an EMBL/GenBank/DDBJ whole genome shotgun (WGS) entry which is preliminary data.</text>
</comment>
<evidence type="ECO:0000313" key="4">
    <source>
        <dbReference type="EMBL" id="RFN57658.1"/>
    </source>
</evidence>
<evidence type="ECO:0000259" key="3">
    <source>
        <dbReference type="Pfam" id="PF00501"/>
    </source>
</evidence>
<dbReference type="Pfam" id="PF00501">
    <property type="entry name" value="AMP-binding"/>
    <property type="match status" value="1"/>
</dbReference>
<dbReference type="AlphaFoldDB" id="A0A3E1Q6A0"/>
<dbReference type="OrthoDB" id="8870348at2"/>
<dbReference type="Gene3D" id="3.40.50.12780">
    <property type="entry name" value="N-terminal domain of ligase-like"/>
    <property type="match status" value="1"/>
</dbReference>
<dbReference type="Gene3D" id="3.30.300.30">
    <property type="match status" value="1"/>
</dbReference>
<organism evidence="4 5">
    <name type="scientific">Marixanthomonas ophiurae</name>
    <dbReference type="NCBI Taxonomy" id="387659"/>
    <lineage>
        <taxon>Bacteria</taxon>
        <taxon>Pseudomonadati</taxon>
        <taxon>Bacteroidota</taxon>
        <taxon>Flavobacteriia</taxon>
        <taxon>Flavobacteriales</taxon>
        <taxon>Flavobacteriaceae</taxon>
        <taxon>Marixanthomonas</taxon>
    </lineage>
</organism>
<dbReference type="PANTHER" id="PTHR43201">
    <property type="entry name" value="ACYL-COA SYNTHETASE"/>
    <property type="match status" value="1"/>
</dbReference>
<evidence type="ECO:0000313" key="5">
    <source>
        <dbReference type="Proteomes" id="UP000261082"/>
    </source>
</evidence>
<keyword evidence="5" id="KW-1185">Reference proteome</keyword>
<accession>A0A3E1Q6A0</accession>
<protein>
    <submittedName>
        <fullName evidence="4">O-succinylbenzoic acid--CoA ligase</fullName>
    </submittedName>
</protein>
<gene>
    <name evidence="4" type="ORF">DZ858_10415</name>
</gene>
<dbReference type="InterPro" id="IPR000873">
    <property type="entry name" value="AMP-dep_synth/lig_dom"/>
</dbReference>
<dbReference type="GO" id="GO:0006631">
    <property type="term" value="P:fatty acid metabolic process"/>
    <property type="evidence" value="ECO:0007669"/>
    <property type="project" value="TreeGrafter"/>
</dbReference>
<dbReference type="GO" id="GO:0031956">
    <property type="term" value="F:medium-chain fatty acid-CoA ligase activity"/>
    <property type="evidence" value="ECO:0007669"/>
    <property type="project" value="TreeGrafter"/>
</dbReference>